<protein>
    <submittedName>
        <fullName evidence="7">Disulfide bond formation protein DsbB</fullName>
    </submittedName>
</protein>
<dbReference type="OrthoDB" id="3711263at2"/>
<dbReference type="GO" id="GO:0015035">
    <property type="term" value="F:protein-disulfide reductase activity"/>
    <property type="evidence" value="ECO:0007669"/>
    <property type="project" value="InterPro"/>
</dbReference>
<keyword evidence="5 6" id="KW-0472">Membrane</keyword>
<dbReference type="InterPro" id="IPR003752">
    <property type="entry name" value="DiS_bond_form_DsbB/BdbC"/>
</dbReference>
<name>A0A480AND1_9BURK</name>
<proteinExistence type="predicted"/>
<keyword evidence="8" id="KW-1185">Reference proteome</keyword>
<organism evidence="7 8">
    <name type="scientific">Pseudaquabacterium pictum</name>
    <dbReference type="NCBI Taxonomy" id="2315236"/>
    <lineage>
        <taxon>Bacteria</taxon>
        <taxon>Pseudomonadati</taxon>
        <taxon>Pseudomonadota</taxon>
        <taxon>Betaproteobacteria</taxon>
        <taxon>Burkholderiales</taxon>
        <taxon>Sphaerotilaceae</taxon>
        <taxon>Pseudaquabacterium</taxon>
    </lineage>
</organism>
<dbReference type="Pfam" id="PF02600">
    <property type="entry name" value="DsbB"/>
    <property type="match status" value="1"/>
</dbReference>
<dbReference type="Gene3D" id="1.20.1550.10">
    <property type="entry name" value="DsbB-like"/>
    <property type="match status" value="1"/>
</dbReference>
<dbReference type="EMBL" id="BJCL01000001">
    <property type="protein sequence ID" value="GCL61165.1"/>
    <property type="molecule type" value="Genomic_DNA"/>
</dbReference>
<dbReference type="InterPro" id="IPR050183">
    <property type="entry name" value="DsbB"/>
</dbReference>
<reference evidence="8" key="1">
    <citation type="submission" date="2019-03" db="EMBL/GenBank/DDBJ databases">
        <title>Aquabacterium pictum sp.nov., the first bacteriochlorophyll a-containing freshwater bacterium in the genus Aquabacterium of the class Betaproteobacteria.</title>
        <authorList>
            <person name="Hirose S."/>
            <person name="Tank M."/>
            <person name="Hara E."/>
            <person name="Tamaki H."/>
            <person name="Takaichi S."/>
            <person name="Haruta S."/>
            <person name="Hanada S."/>
        </authorList>
    </citation>
    <scope>NUCLEOTIDE SEQUENCE [LARGE SCALE GENOMIC DNA]</scope>
    <source>
        <strain evidence="8">W35</strain>
    </source>
</reference>
<evidence type="ECO:0000256" key="1">
    <source>
        <dbReference type="ARBA" id="ARBA00004651"/>
    </source>
</evidence>
<gene>
    <name evidence="7" type="primary">dsbB</name>
    <name evidence="7" type="ORF">AQPW35_02460</name>
</gene>
<dbReference type="RefSeq" id="WP_137730940.1">
    <property type="nucleotide sequence ID" value="NZ_BJCL01000001.1"/>
</dbReference>
<keyword evidence="4 6" id="KW-1133">Transmembrane helix</keyword>
<evidence type="ECO:0000256" key="4">
    <source>
        <dbReference type="ARBA" id="ARBA00022989"/>
    </source>
</evidence>
<keyword evidence="3 6" id="KW-0812">Transmembrane</keyword>
<comment type="caution">
    <text evidence="7">The sequence shown here is derived from an EMBL/GenBank/DDBJ whole genome shotgun (WGS) entry which is preliminary data.</text>
</comment>
<evidence type="ECO:0000256" key="5">
    <source>
        <dbReference type="ARBA" id="ARBA00023136"/>
    </source>
</evidence>
<feature type="transmembrane region" description="Helical" evidence="6">
    <location>
        <begin position="137"/>
        <end position="155"/>
    </location>
</feature>
<evidence type="ECO:0000256" key="6">
    <source>
        <dbReference type="SAM" id="Phobius"/>
    </source>
</evidence>
<feature type="transmembrane region" description="Helical" evidence="6">
    <location>
        <begin position="66"/>
        <end position="84"/>
    </location>
</feature>
<evidence type="ECO:0000256" key="2">
    <source>
        <dbReference type="ARBA" id="ARBA00022475"/>
    </source>
</evidence>
<dbReference type="GO" id="GO:0005886">
    <property type="term" value="C:plasma membrane"/>
    <property type="evidence" value="ECO:0007669"/>
    <property type="project" value="UniProtKB-SubCell"/>
</dbReference>
<sequence length="158" mass="16921">MRSPARLLLGGMVVLPLLAVAAALYTQYRMDMMPCAWCVLQRLCFVVLSLASLLALLMPRLALRRAAALLALLAALGGITAALWQHFVANASASCAMSLADRLMGFTGLDSRFPEVFAAYASCADAKVDLFGLPYEFWSLGLFIVLAAAALRVVARPV</sequence>
<evidence type="ECO:0000313" key="7">
    <source>
        <dbReference type="EMBL" id="GCL61165.1"/>
    </source>
</evidence>
<feature type="transmembrane region" description="Helical" evidence="6">
    <location>
        <begin position="39"/>
        <end position="59"/>
    </location>
</feature>
<dbReference type="GO" id="GO:0006457">
    <property type="term" value="P:protein folding"/>
    <property type="evidence" value="ECO:0007669"/>
    <property type="project" value="InterPro"/>
</dbReference>
<evidence type="ECO:0000313" key="8">
    <source>
        <dbReference type="Proteomes" id="UP000301751"/>
    </source>
</evidence>
<dbReference type="SUPFAM" id="SSF158442">
    <property type="entry name" value="DsbB-like"/>
    <property type="match status" value="1"/>
</dbReference>
<dbReference type="PANTHER" id="PTHR36570">
    <property type="entry name" value="DISULFIDE BOND FORMATION PROTEIN B"/>
    <property type="match status" value="1"/>
</dbReference>
<keyword evidence="2" id="KW-1003">Cell membrane</keyword>
<dbReference type="InterPro" id="IPR023380">
    <property type="entry name" value="DsbB-like_sf"/>
</dbReference>
<dbReference type="PANTHER" id="PTHR36570:SF3">
    <property type="entry name" value="DISULFIDE BOND FORMATION PROTEIN B"/>
    <property type="match status" value="1"/>
</dbReference>
<comment type="subcellular location">
    <subcellularLocation>
        <location evidence="1">Cell membrane</location>
        <topology evidence="1">Multi-pass membrane protein</topology>
    </subcellularLocation>
</comment>
<dbReference type="Proteomes" id="UP000301751">
    <property type="component" value="Unassembled WGS sequence"/>
</dbReference>
<accession>A0A480AND1</accession>
<evidence type="ECO:0000256" key="3">
    <source>
        <dbReference type="ARBA" id="ARBA00022692"/>
    </source>
</evidence>
<dbReference type="AlphaFoldDB" id="A0A480AND1"/>